<reference evidence="1" key="2">
    <citation type="submission" date="2022-01" db="EMBL/GenBank/DDBJ databases">
        <authorList>
            <person name="Yamashiro T."/>
            <person name="Shiraishi A."/>
            <person name="Satake H."/>
            <person name="Nakayama K."/>
        </authorList>
    </citation>
    <scope>NUCLEOTIDE SEQUENCE</scope>
</reference>
<name>A0ABQ4ZW27_9ASTR</name>
<proteinExistence type="predicted"/>
<reference evidence="1" key="1">
    <citation type="journal article" date="2022" name="Int. J. Mol. Sci.">
        <title>Draft Genome of Tanacetum Coccineum: Genomic Comparison of Closely Related Tanacetum-Family Plants.</title>
        <authorList>
            <person name="Yamashiro T."/>
            <person name="Shiraishi A."/>
            <person name="Nakayama K."/>
            <person name="Satake H."/>
        </authorList>
    </citation>
    <scope>NUCLEOTIDE SEQUENCE</scope>
</reference>
<comment type="caution">
    <text evidence="1">The sequence shown here is derived from an EMBL/GenBank/DDBJ whole genome shotgun (WGS) entry which is preliminary data.</text>
</comment>
<sequence>MDVAPRDDAAIDVESLATKYPVVDWKTHILNKNMMYYQIIKANGSSKYYKIFSEILDDFDRQDVIDLHRMLNRRLEVDYESEMAFELLRFTRSQLQNLGEDCWELKASEITTVSFGEQKVLQDLQNNDTNNTTTNNTFYPTGTYNDFLDQMLSGGKDKLLLPWDLDHFDDQSAFCSSYLRQHHITGGGHTPVSLDVREVMWRVVCGGFGNGETKGAREEMWLLFKPRNG</sequence>
<evidence type="ECO:0000313" key="1">
    <source>
        <dbReference type="EMBL" id="GJS94187.1"/>
    </source>
</evidence>
<gene>
    <name evidence="1" type="ORF">Tco_0801155</name>
</gene>
<dbReference type="Proteomes" id="UP001151760">
    <property type="component" value="Unassembled WGS sequence"/>
</dbReference>
<dbReference type="EMBL" id="BQNB010011712">
    <property type="protein sequence ID" value="GJS94187.1"/>
    <property type="molecule type" value="Genomic_DNA"/>
</dbReference>
<accession>A0ABQ4ZW27</accession>
<keyword evidence="2" id="KW-1185">Reference proteome</keyword>
<organism evidence="1 2">
    <name type="scientific">Tanacetum coccineum</name>
    <dbReference type="NCBI Taxonomy" id="301880"/>
    <lineage>
        <taxon>Eukaryota</taxon>
        <taxon>Viridiplantae</taxon>
        <taxon>Streptophyta</taxon>
        <taxon>Embryophyta</taxon>
        <taxon>Tracheophyta</taxon>
        <taxon>Spermatophyta</taxon>
        <taxon>Magnoliopsida</taxon>
        <taxon>eudicotyledons</taxon>
        <taxon>Gunneridae</taxon>
        <taxon>Pentapetalae</taxon>
        <taxon>asterids</taxon>
        <taxon>campanulids</taxon>
        <taxon>Asterales</taxon>
        <taxon>Asteraceae</taxon>
        <taxon>Asteroideae</taxon>
        <taxon>Anthemideae</taxon>
        <taxon>Anthemidinae</taxon>
        <taxon>Tanacetum</taxon>
    </lineage>
</organism>
<evidence type="ECO:0000313" key="2">
    <source>
        <dbReference type="Proteomes" id="UP001151760"/>
    </source>
</evidence>
<protein>
    <submittedName>
        <fullName evidence="1">Uncharacterized protein</fullName>
    </submittedName>
</protein>